<name>A0ABD3R3H1_9STRA</name>
<evidence type="ECO:0000259" key="3">
    <source>
        <dbReference type="PROSITE" id="PS51294"/>
    </source>
</evidence>
<gene>
    <name evidence="4" type="ORF">ACHAXA_002574</name>
</gene>
<feature type="compositionally biased region" description="Basic residues" evidence="1">
    <location>
        <begin position="1"/>
        <end position="13"/>
    </location>
</feature>
<feature type="compositionally biased region" description="Basic and acidic residues" evidence="1">
    <location>
        <begin position="172"/>
        <end position="182"/>
    </location>
</feature>
<dbReference type="Pfam" id="PF00249">
    <property type="entry name" value="Myb_DNA-binding"/>
    <property type="match status" value="1"/>
</dbReference>
<sequence>MAPRGRKNHRAARAARGGPVVGDDGAASTTTGSLASTAAGEGAYRSLDPLDPRRVSFDIFEVYCHEMLASESVTRRAYLVNKMRYMVNRLLGYQLAYGCLYNRTCVANIISRVCARHPYEVPDEIEGKWQLADRLVDISPRKWKMIADQFEKLRTDMLRNDAALVVLPSEMKDDDEKLSDSHEEGEEPLPEEDDSVNEALESHADFNANYEMMMDRVKFHHCLSHLQPELATAIRMSPNRRDSVVVPRDNIIAFEAAIDEQFGDAGDRKYRRILKSLLEGGKKINRTTRHHALKLKPYHVIETIYFNNSLIFDLKLFQDDLLNLIRRWSRMVLPFPALSKLNYGSAHHGDIGDEKSTAGVDNKENVSKEDEIGKKPSSFALSTMVRQQPNKTEQVSPVVSDNLFDVEVEDEIESSSEDEKAHSTDARQNLNRKMKELMKHVKDPLDECVAVARSARPGQHLGQTQGDDDSSSEDNDREKPVQKNPPLCQKRKTAYQIKFDDSDDSEEEAVALSEVPARYEHAKSFQAFPEIHVKPHPPKKRKKFTEEEDGVIRAGVKQFGAGHWAEIKANFAIILKDRDAVAIKDRWRTINKQT</sequence>
<dbReference type="PANTHER" id="PTHR46993">
    <property type="entry name" value="MYB TRANSCRIPTION FACTOR"/>
    <property type="match status" value="1"/>
</dbReference>
<feature type="domain" description="HTH myb-type" evidence="3">
    <location>
        <begin position="536"/>
        <end position="594"/>
    </location>
</feature>
<evidence type="ECO:0000313" key="5">
    <source>
        <dbReference type="Proteomes" id="UP001530377"/>
    </source>
</evidence>
<dbReference type="SMART" id="SM00717">
    <property type="entry name" value="SANT"/>
    <property type="match status" value="1"/>
</dbReference>
<dbReference type="PROSITE" id="PS51294">
    <property type="entry name" value="HTH_MYB"/>
    <property type="match status" value="1"/>
</dbReference>
<dbReference type="CDD" id="cd11660">
    <property type="entry name" value="SANT_TRF"/>
    <property type="match status" value="1"/>
</dbReference>
<evidence type="ECO:0008006" key="6">
    <source>
        <dbReference type="Google" id="ProtNLM"/>
    </source>
</evidence>
<dbReference type="AlphaFoldDB" id="A0ABD3R3H1"/>
<feature type="region of interest" description="Disordered" evidence="1">
    <location>
        <begin position="1"/>
        <end position="33"/>
    </location>
</feature>
<dbReference type="PROSITE" id="PS50090">
    <property type="entry name" value="MYB_LIKE"/>
    <property type="match status" value="1"/>
</dbReference>
<accession>A0ABD3R3H1</accession>
<feature type="region of interest" description="Disordered" evidence="1">
    <location>
        <begin position="172"/>
        <end position="196"/>
    </location>
</feature>
<dbReference type="Proteomes" id="UP001530377">
    <property type="component" value="Unassembled WGS sequence"/>
</dbReference>
<dbReference type="SUPFAM" id="SSF46689">
    <property type="entry name" value="Homeodomain-like"/>
    <property type="match status" value="1"/>
</dbReference>
<feature type="compositionally biased region" description="Acidic residues" evidence="1">
    <location>
        <begin position="183"/>
        <end position="196"/>
    </location>
</feature>
<evidence type="ECO:0000256" key="1">
    <source>
        <dbReference type="SAM" id="MobiDB-lite"/>
    </source>
</evidence>
<dbReference type="Gene3D" id="1.10.10.60">
    <property type="entry name" value="Homeodomain-like"/>
    <property type="match status" value="1"/>
</dbReference>
<protein>
    <recommendedName>
        <fullName evidence="6">Myb-like domain-containing protein</fullName>
    </recommendedName>
</protein>
<feature type="domain" description="Myb-like" evidence="2">
    <location>
        <begin position="536"/>
        <end position="591"/>
    </location>
</feature>
<feature type="region of interest" description="Disordered" evidence="1">
    <location>
        <begin position="349"/>
        <end position="380"/>
    </location>
</feature>
<proteinExistence type="predicted"/>
<evidence type="ECO:0000313" key="4">
    <source>
        <dbReference type="EMBL" id="KAL3807535.1"/>
    </source>
</evidence>
<feature type="region of interest" description="Disordered" evidence="1">
    <location>
        <begin position="454"/>
        <end position="492"/>
    </location>
</feature>
<dbReference type="PANTHER" id="PTHR46993:SF4">
    <property type="entry name" value="MYB-LIKE HTH TRANSCRIPTIONAL REGULATOR FAMILY PROTEIN"/>
    <property type="match status" value="1"/>
</dbReference>
<dbReference type="InterPro" id="IPR009057">
    <property type="entry name" value="Homeodomain-like_sf"/>
</dbReference>
<organism evidence="4 5">
    <name type="scientific">Cyclostephanos tholiformis</name>
    <dbReference type="NCBI Taxonomy" id="382380"/>
    <lineage>
        <taxon>Eukaryota</taxon>
        <taxon>Sar</taxon>
        <taxon>Stramenopiles</taxon>
        <taxon>Ochrophyta</taxon>
        <taxon>Bacillariophyta</taxon>
        <taxon>Coscinodiscophyceae</taxon>
        <taxon>Thalassiosirophycidae</taxon>
        <taxon>Stephanodiscales</taxon>
        <taxon>Stephanodiscaceae</taxon>
        <taxon>Cyclostephanos</taxon>
    </lineage>
</organism>
<dbReference type="InterPro" id="IPR017930">
    <property type="entry name" value="Myb_dom"/>
</dbReference>
<evidence type="ECO:0000259" key="2">
    <source>
        <dbReference type="PROSITE" id="PS50090"/>
    </source>
</evidence>
<dbReference type="InterPro" id="IPR001005">
    <property type="entry name" value="SANT/Myb"/>
</dbReference>
<feature type="compositionally biased region" description="Basic and acidic residues" evidence="1">
    <location>
        <begin position="349"/>
        <end position="374"/>
    </location>
</feature>
<dbReference type="EMBL" id="JALLPB020000618">
    <property type="protein sequence ID" value="KAL3807535.1"/>
    <property type="molecule type" value="Genomic_DNA"/>
</dbReference>
<keyword evidence="5" id="KW-1185">Reference proteome</keyword>
<comment type="caution">
    <text evidence="4">The sequence shown here is derived from an EMBL/GenBank/DDBJ whole genome shotgun (WGS) entry which is preliminary data.</text>
</comment>
<reference evidence="4 5" key="1">
    <citation type="submission" date="2024-10" db="EMBL/GenBank/DDBJ databases">
        <title>Updated reference genomes for cyclostephanoid diatoms.</title>
        <authorList>
            <person name="Roberts W.R."/>
            <person name="Alverson A.J."/>
        </authorList>
    </citation>
    <scope>NUCLEOTIDE SEQUENCE [LARGE SCALE GENOMIC DNA]</scope>
    <source>
        <strain evidence="4 5">AJA228-03</strain>
    </source>
</reference>